<reference evidence="1" key="1">
    <citation type="submission" date="2012-04" db="EMBL/GenBank/DDBJ databases">
        <title>The Genome Sequence of Fusarium oxysporum melonis.</title>
        <authorList>
            <consortium name="The Broad Institute Genome Sequencing Platform"/>
            <person name="Ma L.-J."/>
            <person name="Gale L.R."/>
            <person name="Schwartz D.C."/>
            <person name="Zhou S."/>
            <person name="Corby-Kistler H."/>
            <person name="Young S.K."/>
            <person name="Zeng Q."/>
            <person name="Gargeya S."/>
            <person name="Fitzgerald M."/>
            <person name="Haas B."/>
            <person name="Abouelleil A."/>
            <person name="Alvarado L."/>
            <person name="Arachchi H.M."/>
            <person name="Berlin A."/>
            <person name="Brown A."/>
            <person name="Chapman S.B."/>
            <person name="Chen Z."/>
            <person name="Dunbar C."/>
            <person name="Freedman E."/>
            <person name="Gearin G."/>
            <person name="Goldberg J."/>
            <person name="Griggs A."/>
            <person name="Gujja S."/>
            <person name="Heiman D."/>
            <person name="Howarth C."/>
            <person name="Larson L."/>
            <person name="Lui A."/>
            <person name="MacDonald P.J.P."/>
            <person name="Montmayeur A."/>
            <person name="Murphy C."/>
            <person name="Neiman D."/>
            <person name="Pearson M."/>
            <person name="Priest M."/>
            <person name="Roberts A."/>
            <person name="Saif S."/>
            <person name="Shea T."/>
            <person name="Shenoy N."/>
            <person name="Sisk P."/>
            <person name="Stolte C."/>
            <person name="Sykes S."/>
            <person name="Wortman J."/>
            <person name="Nusbaum C."/>
            <person name="Birren B."/>
        </authorList>
    </citation>
    <scope>NUCLEOTIDE SEQUENCE</scope>
    <source>
        <strain evidence="1">26406</strain>
    </source>
</reference>
<dbReference type="Proteomes" id="UP000030703">
    <property type="component" value="Unassembled WGS sequence"/>
</dbReference>
<dbReference type="HOGENOM" id="CLU_2223421_0_0_1"/>
<dbReference type="AlphaFoldDB" id="X0AJ74"/>
<protein>
    <submittedName>
        <fullName evidence="1">Uncharacterized protein</fullName>
    </submittedName>
</protein>
<dbReference type="EMBL" id="JH659332">
    <property type="protein sequence ID" value="EXK40623.1"/>
    <property type="molecule type" value="Genomic_DNA"/>
</dbReference>
<dbReference type="VEuPathDB" id="FungiDB:FOMG_07406"/>
<proteinExistence type="predicted"/>
<sequence>MPLLVILSSIPMRMPPQLGFVHAGYSDGENTDRLCQDADEYQPVVGGDALQIVKPCRLFSDFAEVESTVSLYLFTYLINLVQSFESWAGPLRASARNGVNVYRLVA</sequence>
<gene>
    <name evidence="1" type="ORF">FOMG_07406</name>
</gene>
<evidence type="ECO:0000313" key="1">
    <source>
        <dbReference type="EMBL" id="EXK40623.1"/>
    </source>
</evidence>
<reference evidence="1" key="2">
    <citation type="submission" date="2012-05" db="EMBL/GenBank/DDBJ databases">
        <title>Annotation of the Genome Sequence of Fusarium oxysporum f. sp. melonis 26406.</title>
        <authorList>
            <consortium name="The Broad Institute Genomics Platform"/>
            <person name="Ma L.-J."/>
            <person name="Corby-Kistler H."/>
            <person name="Broz K."/>
            <person name="Gale L.R."/>
            <person name="Jonkers W."/>
            <person name="O'Donnell K."/>
            <person name="Ploetz R."/>
            <person name="Steinberg C."/>
            <person name="Schwartz D.C."/>
            <person name="VanEtten H."/>
            <person name="Zhou S."/>
            <person name="Young S.K."/>
            <person name="Zeng Q."/>
            <person name="Gargeya S."/>
            <person name="Fitzgerald M."/>
            <person name="Abouelleil A."/>
            <person name="Alvarado L."/>
            <person name="Chapman S.B."/>
            <person name="Gainer-Dewar J."/>
            <person name="Goldberg J."/>
            <person name="Griggs A."/>
            <person name="Gujja S."/>
            <person name="Hansen M."/>
            <person name="Howarth C."/>
            <person name="Imamovic A."/>
            <person name="Ireland A."/>
            <person name="Larimer J."/>
            <person name="McCowan C."/>
            <person name="Murphy C."/>
            <person name="Pearson M."/>
            <person name="Poon T.W."/>
            <person name="Priest M."/>
            <person name="Roberts A."/>
            <person name="Saif S."/>
            <person name="Shea T."/>
            <person name="Sykes S."/>
            <person name="Wortman J."/>
            <person name="Nusbaum C."/>
            <person name="Birren B."/>
        </authorList>
    </citation>
    <scope>NUCLEOTIDE SEQUENCE</scope>
    <source>
        <strain evidence="1">26406</strain>
    </source>
</reference>
<name>X0AJ74_FUSOX</name>
<organism evidence="1">
    <name type="scientific">Fusarium oxysporum f. sp. melonis 26406</name>
    <dbReference type="NCBI Taxonomy" id="1089452"/>
    <lineage>
        <taxon>Eukaryota</taxon>
        <taxon>Fungi</taxon>
        <taxon>Dikarya</taxon>
        <taxon>Ascomycota</taxon>
        <taxon>Pezizomycotina</taxon>
        <taxon>Sordariomycetes</taxon>
        <taxon>Hypocreomycetidae</taxon>
        <taxon>Hypocreales</taxon>
        <taxon>Nectriaceae</taxon>
        <taxon>Fusarium</taxon>
        <taxon>Fusarium oxysporum species complex</taxon>
    </lineage>
</organism>
<accession>X0AJ74</accession>